<dbReference type="Pfam" id="PF03091">
    <property type="entry name" value="CutA1"/>
    <property type="match status" value="1"/>
</dbReference>
<dbReference type="GO" id="GO:0005507">
    <property type="term" value="F:copper ion binding"/>
    <property type="evidence" value="ECO:0007669"/>
    <property type="project" value="TreeGrafter"/>
</dbReference>
<dbReference type="InterPro" id="IPR011322">
    <property type="entry name" value="N-reg_PII-like_a/b"/>
</dbReference>
<comment type="caution">
    <text evidence="2">The sequence shown here is derived from an EMBL/GenBank/DDBJ whole genome shotgun (WGS) entry which is preliminary data.</text>
</comment>
<dbReference type="InterPro" id="IPR004323">
    <property type="entry name" value="Ion_tolerance_CutA"/>
</dbReference>
<accession>A0AAD9QZJ9</accession>
<dbReference type="Gene3D" id="3.30.70.120">
    <property type="match status" value="1"/>
</dbReference>
<proteinExistence type="inferred from homology"/>
<name>A0AAD9QZJ9_ACRCE</name>
<reference evidence="2" key="1">
    <citation type="journal article" date="2023" name="G3 (Bethesda)">
        <title>Whole genome assembly and annotation of the endangered Caribbean coral Acropora cervicornis.</title>
        <authorList>
            <person name="Selwyn J.D."/>
            <person name="Vollmer S.V."/>
        </authorList>
    </citation>
    <scope>NUCLEOTIDE SEQUENCE</scope>
    <source>
        <strain evidence="2">K2</strain>
    </source>
</reference>
<dbReference type="PANTHER" id="PTHR23419:SF8">
    <property type="entry name" value="FI09726P"/>
    <property type="match status" value="1"/>
</dbReference>
<comment type="similarity">
    <text evidence="1">Belongs to the CutA family.</text>
</comment>
<dbReference type="InterPro" id="IPR015867">
    <property type="entry name" value="N-reg_PII/ATP_PRibTrfase_C"/>
</dbReference>
<sequence length="42" mass="4958">MIKTRTSRVEDLTEFVKTAHPYEVPEVINVKVHVINLLHRIM</sequence>
<protein>
    <submittedName>
        <fullName evidence="2">Uncharacterized protein</fullName>
    </submittedName>
</protein>
<dbReference type="Proteomes" id="UP001249851">
    <property type="component" value="Unassembled WGS sequence"/>
</dbReference>
<dbReference type="PANTHER" id="PTHR23419">
    <property type="entry name" value="DIVALENT CATION TOLERANCE CUTA-RELATED"/>
    <property type="match status" value="1"/>
</dbReference>
<dbReference type="GO" id="GO:0010038">
    <property type="term" value="P:response to metal ion"/>
    <property type="evidence" value="ECO:0007669"/>
    <property type="project" value="InterPro"/>
</dbReference>
<dbReference type="EMBL" id="JARQWQ010000008">
    <property type="protein sequence ID" value="KAK2570371.1"/>
    <property type="molecule type" value="Genomic_DNA"/>
</dbReference>
<evidence type="ECO:0000313" key="2">
    <source>
        <dbReference type="EMBL" id="KAK2570371.1"/>
    </source>
</evidence>
<evidence type="ECO:0000313" key="3">
    <source>
        <dbReference type="Proteomes" id="UP001249851"/>
    </source>
</evidence>
<evidence type="ECO:0000256" key="1">
    <source>
        <dbReference type="ARBA" id="ARBA00010169"/>
    </source>
</evidence>
<dbReference type="SUPFAM" id="SSF54913">
    <property type="entry name" value="GlnB-like"/>
    <property type="match status" value="1"/>
</dbReference>
<dbReference type="AlphaFoldDB" id="A0AAD9QZJ9"/>
<reference evidence="2" key="2">
    <citation type="journal article" date="2023" name="Science">
        <title>Genomic signatures of disease resistance in endangered staghorn corals.</title>
        <authorList>
            <person name="Vollmer S.V."/>
            <person name="Selwyn J.D."/>
            <person name="Despard B.A."/>
            <person name="Roesel C.L."/>
        </authorList>
    </citation>
    <scope>NUCLEOTIDE SEQUENCE</scope>
    <source>
        <strain evidence="2">K2</strain>
    </source>
</reference>
<keyword evidence="3" id="KW-1185">Reference proteome</keyword>
<gene>
    <name evidence="2" type="ORF">P5673_005168</name>
</gene>
<organism evidence="2 3">
    <name type="scientific">Acropora cervicornis</name>
    <name type="common">Staghorn coral</name>
    <dbReference type="NCBI Taxonomy" id="6130"/>
    <lineage>
        <taxon>Eukaryota</taxon>
        <taxon>Metazoa</taxon>
        <taxon>Cnidaria</taxon>
        <taxon>Anthozoa</taxon>
        <taxon>Hexacorallia</taxon>
        <taxon>Scleractinia</taxon>
        <taxon>Astrocoeniina</taxon>
        <taxon>Acroporidae</taxon>
        <taxon>Acropora</taxon>
    </lineage>
</organism>